<dbReference type="EMBL" id="JACAGB010000004">
    <property type="protein sequence ID" value="KAF6366333.1"/>
    <property type="molecule type" value="Genomic_DNA"/>
</dbReference>
<dbReference type="InterPro" id="IPR013783">
    <property type="entry name" value="Ig-like_fold"/>
</dbReference>
<comment type="subcellular location">
    <subcellularLocation>
        <location evidence="1">Cell membrane</location>
        <topology evidence="1">Single-pass type I membrane protein</topology>
    </subcellularLocation>
</comment>
<dbReference type="PANTHER" id="PTHR48423:SF1">
    <property type="entry name" value="INTERLEUKIN-27 RECEPTOR SUBUNIT ALPHA"/>
    <property type="match status" value="1"/>
</dbReference>
<dbReference type="CDD" id="cd00063">
    <property type="entry name" value="FN3"/>
    <property type="match status" value="2"/>
</dbReference>
<feature type="compositionally biased region" description="Low complexity" evidence="11">
    <location>
        <begin position="640"/>
        <end position="675"/>
    </location>
</feature>
<feature type="region of interest" description="Disordered" evidence="11">
    <location>
        <begin position="555"/>
        <end position="575"/>
    </location>
</feature>
<keyword evidence="7" id="KW-1133">Transmembrane helix</keyword>
<dbReference type="SUPFAM" id="SSF49265">
    <property type="entry name" value="Fibronectin type III"/>
    <property type="match status" value="3"/>
</dbReference>
<sequence>MWAWALWVLPLLCPGGRAAPPAKPENVSCVFYYRTNFTCTWSPDPAAGHTQYWVRRTSFGKKNDTCHPASETPTSCSFFPPITLPDVYTIQVEAQNADGTAASDVTRWSLAAVAKMEAPVISSVTPVVAVKRMLQIQWVKPKLAPASSPLKCRLRFRMANSTHWMQVSFKVEAERNTHTSNLTGLQALTEYEVALSCAVQQSPFWSAWSPVHRGTTEEVPLGLDLWRVLGPAQEDGSRPVRLLWKRALERALSYQVWFFPENTTNLTETVTTSRPQLALTLGAQAYRVWVVAANSLGQSPPASLRVPAATEEAFRGVQAVQAGLSQAGLAVAWQSSAPHVDAWMVEWLPDVDAEPPAPSWEAVTGARNWTIRQDELAPLQCYNISVYPLWQDRVGQPCSVQAYAREGVPAAGPVPRAEGIGVTTVSIVWEEVPKHQRHGFICSYTVFYQAEGSAVLAKTVGARTLGCRLESLRRKTSYSVWVMASTSAGGFNGTRIAFQTLSVSVLEVCLVAALGGGGLLLLSALAAACGLRKPKLKHLCWPDVPNPARSSLAAWGGGSLKGKPSPKEVDDALSTEDSALKPSDLIDKLAVNFENFQEEVSAEEEGKGQESMLGGDTNEYVTSPFRPYCILKPFTEAEAPPTVAEAPPTAAEAPPTVSEVTPIAAEAPPMAAEAPPTSPKAPPTVAEAPPREPRRLRSGSREGTSPEAEEQLVPSARRPGPASACREGAPTLYLKNSVTTREFLVSAELPDQTKRAT</sequence>
<proteinExistence type="inferred from homology"/>
<evidence type="ECO:0000256" key="7">
    <source>
        <dbReference type="ARBA" id="ARBA00022989"/>
    </source>
</evidence>
<dbReference type="InterPro" id="IPR003961">
    <property type="entry name" value="FN3_dom"/>
</dbReference>
<keyword evidence="5 12" id="KW-0732">Signal</keyword>
<feature type="signal peptide" evidence="12">
    <location>
        <begin position="1"/>
        <end position="18"/>
    </location>
</feature>
<feature type="region of interest" description="Disordered" evidence="11">
    <location>
        <begin position="640"/>
        <end position="729"/>
    </location>
</feature>
<dbReference type="FunFam" id="2.60.40.10:FF:000465">
    <property type="entry name" value="Granulocyte colony-stimulating factor receptor"/>
    <property type="match status" value="1"/>
</dbReference>
<keyword evidence="4" id="KW-0812">Transmembrane</keyword>
<keyword evidence="3" id="KW-1003">Cell membrane</keyword>
<dbReference type="FunFam" id="2.60.40.10:FF:000908">
    <property type="entry name" value="Interleukin 31 receptor A"/>
    <property type="match status" value="1"/>
</dbReference>
<dbReference type="SMART" id="SM00060">
    <property type="entry name" value="FN3"/>
    <property type="match status" value="3"/>
</dbReference>
<organism evidence="14 15">
    <name type="scientific">Pipistrellus kuhlii</name>
    <name type="common">Kuhl's pipistrelle</name>
    <dbReference type="NCBI Taxonomy" id="59472"/>
    <lineage>
        <taxon>Eukaryota</taxon>
        <taxon>Metazoa</taxon>
        <taxon>Chordata</taxon>
        <taxon>Craniata</taxon>
        <taxon>Vertebrata</taxon>
        <taxon>Euteleostomi</taxon>
        <taxon>Mammalia</taxon>
        <taxon>Eutheria</taxon>
        <taxon>Laurasiatheria</taxon>
        <taxon>Chiroptera</taxon>
        <taxon>Yangochiroptera</taxon>
        <taxon>Vespertilionidae</taxon>
        <taxon>Pipistrellus</taxon>
    </lineage>
</organism>
<keyword evidence="8" id="KW-0472">Membrane</keyword>
<comment type="caution">
    <text evidence="14">The sequence shown here is derived from an EMBL/GenBank/DDBJ whole genome shotgun (WGS) entry which is preliminary data.</text>
</comment>
<dbReference type="AlphaFoldDB" id="A0A7J7YWE6"/>
<evidence type="ECO:0000256" key="3">
    <source>
        <dbReference type="ARBA" id="ARBA00022475"/>
    </source>
</evidence>
<feature type="domain" description="Fibronectin type-III" evidence="13">
    <location>
        <begin position="118"/>
        <end position="219"/>
    </location>
</feature>
<reference evidence="14 15" key="1">
    <citation type="journal article" date="2020" name="Nature">
        <title>Six reference-quality genomes reveal evolution of bat adaptations.</title>
        <authorList>
            <person name="Jebb D."/>
            <person name="Huang Z."/>
            <person name="Pippel M."/>
            <person name="Hughes G.M."/>
            <person name="Lavrichenko K."/>
            <person name="Devanna P."/>
            <person name="Winkler S."/>
            <person name="Jermiin L.S."/>
            <person name="Skirmuntt E.C."/>
            <person name="Katzourakis A."/>
            <person name="Burkitt-Gray L."/>
            <person name="Ray D.A."/>
            <person name="Sullivan K.A.M."/>
            <person name="Roscito J.G."/>
            <person name="Kirilenko B.M."/>
            <person name="Davalos L.M."/>
            <person name="Corthals A.P."/>
            <person name="Power M.L."/>
            <person name="Jones G."/>
            <person name="Ransome R.D."/>
            <person name="Dechmann D.K.N."/>
            <person name="Locatelli A.G."/>
            <person name="Puechmaille S.J."/>
            <person name="Fedrigo O."/>
            <person name="Jarvis E.D."/>
            <person name="Hiller M."/>
            <person name="Vernes S.C."/>
            <person name="Myers E.W."/>
            <person name="Teeling E.C."/>
        </authorList>
    </citation>
    <scope>NUCLEOTIDE SEQUENCE [LARGE SCALE GENOMIC DNA]</scope>
    <source>
        <strain evidence="14">MPipKuh1</strain>
        <tissue evidence="14">Flight muscle</tissue>
    </source>
</reference>
<dbReference type="InterPro" id="IPR036116">
    <property type="entry name" value="FN3_sf"/>
</dbReference>
<dbReference type="GO" id="GO:0005886">
    <property type="term" value="C:plasma membrane"/>
    <property type="evidence" value="ECO:0007669"/>
    <property type="project" value="UniProtKB-SubCell"/>
</dbReference>
<evidence type="ECO:0000256" key="11">
    <source>
        <dbReference type="SAM" id="MobiDB-lite"/>
    </source>
</evidence>
<feature type="domain" description="Fibronectin type-III" evidence="13">
    <location>
        <begin position="409"/>
        <end position="503"/>
    </location>
</feature>
<accession>A0A7J7YWE6</accession>
<evidence type="ECO:0000256" key="5">
    <source>
        <dbReference type="ARBA" id="ARBA00022729"/>
    </source>
</evidence>
<comment type="similarity">
    <text evidence="2">Belongs to the type I cytokine receptor family. Type 2 subfamily.</text>
</comment>
<evidence type="ECO:0000259" key="13">
    <source>
        <dbReference type="PROSITE" id="PS50853"/>
    </source>
</evidence>
<dbReference type="PROSITE" id="PS50853">
    <property type="entry name" value="FN3"/>
    <property type="match status" value="3"/>
</dbReference>
<evidence type="ECO:0000256" key="10">
    <source>
        <dbReference type="ARBA" id="ARBA00023180"/>
    </source>
</evidence>
<dbReference type="InterPro" id="IPR052672">
    <property type="entry name" value="Type1_Cytokine_Rcpt_Type2"/>
</dbReference>
<dbReference type="FunFam" id="2.60.40.10:FF:000414">
    <property type="entry name" value="Interleukin-6 receptor subunit beta"/>
    <property type="match status" value="1"/>
</dbReference>
<dbReference type="PANTHER" id="PTHR48423">
    <property type="entry name" value="INTERLEUKIN-27 RECEPTOR SUBUNIT ALPHA"/>
    <property type="match status" value="1"/>
</dbReference>
<keyword evidence="9 14" id="KW-0675">Receptor</keyword>
<evidence type="ECO:0000256" key="9">
    <source>
        <dbReference type="ARBA" id="ARBA00023170"/>
    </source>
</evidence>
<feature type="domain" description="Fibronectin type-III" evidence="13">
    <location>
        <begin position="20"/>
        <end position="117"/>
    </location>
</feature>
<keyword evidence="10" id="KW-0325">Glycoprotein</keyword>
<evidence type="ECO:0000313" key="14">
    <source>
        <dbReference type="EMBL" id="KAF6366333.1"/>
    </source>
</evidence>
<evidence type="ECO:0000256" key="1">
    <source>
        <dbReference type="ARBA" id="ARBA00004251"/>
    </source>
</evidence>
<evidence type="ECO:0000256" key="6">
    <source>
        <dbReference type="ARBA" id="ARBA00022737"/>
    </source>
</evidence>
<feature type="chain" id="PRO_5029875353" evidence="12">
    <location>
        <begin position="19"/>
        <end position="757"/>
    </location>
</feature>
<dbReference type="Proteomes" id="UP000558488">
    <property type="component" value="Unassembled WGS sequence"/>
</dbReference>
<evidence type="ECO:0000313" key="15">
    <source>
        <dbReference type="Proteomes" id="UP000558488"/>
    </source>
</evidence>
<evidence type="ECO:0000256" key="2">
    <source>
        <dbReference type="ARBA" id="ARBA00008921"/>
    </source>
</evidence>
<dbReference type="Gene3D" id="2.60.40.10">
    <property type="entry name" value="Immunoglobulins"/>
    <property type="match status" value="5"/>
</dbReference>
<keyword evidence="15" id="KW-1185">Reference proteome</keyword>
<evidence type="ECO:0000256" key="8">
    <source>
        <dbReference type="ARBA" id="ARBA00023136"/>
    </source>
</evidence>
<keyword evidence="6" id="KW-0677">Repeat</keyword>
<evidence type="ECO:0000256" key="12">
    <source>
        <dbReference type="SAM" id="SignalP"/>
    </source>
</evidence>
<name>A0A7J7YWE6_PIPKU</name>
<protein>
    <submittedName>
        <fullName evidence="14">Interleukin 31 receptor A</fullName>
    </submittedName>
</protein>
<evidence type="ECO:0000256" key="4">
    <source>
        <dbReference type="ARBA" id="ARBA00022692"/>
    </source>
</evidence>
<gene>
    <name evidence="14" type="ORF">mPipKuh1_006660</name>
</gene>